<dbReference type="eggNOG" id="COG2223">
    <property type="taxonomic scope" value="Bacteria"/>
</dbReference>
<feature type="transmembrane region" description="Helical" evidence="1">
    <location>
        <begin position="125"/>
        <end position="141"/>
    </location>
</feature>
<dbReference type="Proteomes" id="UP000002016">
    <property type="component" value="Chromosome"/>
</dbReference>
<feature type="transmembrane region" description="Helical" evidence="1">
    <location>
        <begin position="97"/>
        <end position="119"/>
    </location>
</feature>
<dbReference type="EMBL" id="CP000812">
    <property type="protein sequence ID" value="ABV34197.1"/>
    <property type="molecule type" value="Genomic_DNA"/>
</dbReference>
<dbReference type="PANTHER" id="PTHR43129">
    <property type="entry name" value="FOSMIDOMYCIN RESISTANCE PROTEIN"/>
    <property type="match status" value="1"/>
</dbReference>
<gene>
    <name evidence="2" type="ordered locus">Tlet_1643</name>
</gene>
<proteinExistence type="predicted"/>
<sequence>MDKYQITAKQIAFFITAISFISSVFQIFFGIIADNVKDRFRFIYLLTATTIFLISLIDFAHSIVTLFILFLVAYFANSAFHPAGASLSHSVSERGMPIFVSAGTIGAALGPVFVTAFSYFNLKHLWIIGLPLLALLALFIKPERAKYTRPDKPKEKFHFSKISTLMDLWIMVTMRTLIMSVVHLYAPILSVQRGYSLIFGGSLLSIGIAVGVFTTVLGAWISKKIGNNLVNFASFLGMSVALFMLITSSSAFSTILSYTLIDAFGYLTMSSNVTQAQITLPNHTSFASSFVMGFAWACGTGLRFLLIMPFGDNITIVFYTTAFISIAMAIFTMTWHRIKSKKQPLRGS</sequence>
<dbReference type="KEGG" id="tle:Tlet_1643"/>
<reference evidence="2 3" key="2">
    <citation type="journal article" date="2009" name="Proc. Natl. Acad. Sci. U.S.A.">
        <title>On the chimeric nature, thermophilic origin, and phylogenetic placement of the Thermotogales.</title>
        <authorList>
            <person name="Zhaxybayeva O."/>
            <person name="Swithers K.S."/>
            <person name="Lapierre P."/>
            <person name="Fournier G.P."/>
            <person name="Bickhart D.M."/>
            <person name="DeBoy R.T."/>
            <person name="Nelson K.E."/>
            <person name="Nesbo C.L."/>
            <person name="Doolittle W.F."/>
            <person name="Gogarten J.P."/>
            <person name="Noll K.M."/>
        </authorList>
    </citation>
    <scope>NUCLEOTIDE SEQUENCE [LARGE SCALE GENOMIC DNA]</scope>
    <source>
        <strain evidence="3">ATCC BAA-301 / DSM 14385 / NBRC 107922 / TMO</strain>
    </source>
</reference>
<dbReference type="Pfam" id="PF07690">
    <property type="entry name" value="MFS_1"/>
    <property type="match status" value="1"/>
</dbReference>
<organism evidence="2 3">
    <name type="scientific">Pseudothermotoga lettingae (strain ATCC BAA-301 / DSM 14385 / NBRC 107922 / TMO)</name>
    <name type="common">Thermotoga lettingae</name>
    <dbReference type="NCBI Taxonomy" id="416591"/>
    <lineage>
        <taxon>Bacteria</taxon>
        <taxon>Thermotogati</taxon>
        <taxon>Thermotogota</taxon>
        <taxon>Thermotogae</taxon>
        <taxon>Thermotogales</taxon>
        <taxon>Thermotogaceae</taxon>
        <taxon>Pseudothermotoga</taxon>
    </lineage>
</organism>
<feature type="transmembrane region" description="Helical" evidence="1">
    <location>
        <begin position="290"/>
        <end position="310"/>
    </location>
</feature>
<dbReference type="AlphaFoldDB" id="A8F7R3"/>
<dbReference type="GO" id="GO:0022857">
    <property type="term" value="F:transmembrane transporter activity"/>
    <property type="evidence" value="ECO:0007669"/>
    <property type="project" value="InterPro"/>
</dbReference>
<feature type="transmembrane region" description="Helical" evidence="1">
    <location>
        <begin position="12"/>
        <end position="31"/>
    </location>
</feature>
<keyword evidence="3" id="KW-1185">Reference proteome</keyword>
<keyword evidence="1" id="KW-1133">Transmembrane helix</keyword>
<feature type="transmembrane region" description="Helical" evidence="1">
    <location>
        <begin position="43"/>
        <end position="76"/>
    </location>
</feature>
<dbReference type="Gene3D" id="1.20.1250.20">
    <property type="entry name" value="MFS general substrate transporter like domains"/>
    <property type="match status" value="2"/>
</dbReference>
<feature type="transmembrane region" description="Helical" evidence="1">
    <location>
        <begin position="316"/>
        <end position="336"/>
    </location>
</feature>
<feature type="transmembrane region" description="Helical" evidence="1">
    <location>
        <begin position="228"/>
        <end position="246"/>
    </location>
</feature>
<name>A8F7R3_PSELT</name>
<keyword evidence="1" id="KW-0472">Membrane</keyword>
<dbReference type="HOGENOM" id="CLU_756328_0_0_0"/>
<evidence type="ECO:0000313" key="3">
    <source>
        <dbReference type="Proteomes" id="UP000002016"/>
    </source>
</evidence>
<dbReference type="InterPro" id="IPR011701">
    <property type="entry name" value="MFS"/>
</dbReference>
<accession>A8F7R3</accession>
<dbReference type="STRING" id="416591.Tlet_1643"/>
<protein>
    <submittedName>
        <fullName evidence="2">Major facilitator superfamily MFS_1</fullName>
    </submittedName>
</protein>
<evidence type="ECO:0000313" key="2">
    <source>
        <dbReference type="EMBL" id="ABV34197.1"/>
    </source>
</evidence>
<feature type="transmembrane region" description="Helical" evidence="1">
    <location>
        <begin position="197"/>
        <end position="221"/>
    </location>
</feature>
<dbReference type="InterPro" id="IPR036259">
    <property type="entry name" value="MFS_trans_sf"/>
</dbReference>
<reference evidence="2 3" key="1">
    <citation type="submission" date="2007-08" db="EMBL/GenBank/DDBJ databases">
        <title>Complete sequence of Thermotoga lettingae TMO.</title>
        <authorList>
            <consortium name="US DOE Joint Genome Institute"/>
            <person name="Copeland A."/>
            <person name="Lucas S."/>
            <person name="Lapidus A."/>
            <person name="Barry K."/>
            <person name="Glavina del Rio T."/>
            <person name="Dalin E."/>
            <person name="Tice H."/>
            <person name="Pitluck S."/>
            <person name="Foster B."/>
            <person name="Bruce D."/>
            <person name="Schmutz J."/>
            <person name="Larimer F."/>
            <person name="Land M."/>
            <person name="Hauser L."/>
            <person name="Kyrpides N."/>
            <person name="Mikhailova N."/>
            <person name="Nelson K."/>
            <person name="Gogarten J.P."/>
            <person name="Noll K."/>
            <person name="Richardson P."/>
        </authorList>
    </citation>
    <scope>NUCLEOTIDE SEQUENCE [LARGE SCALE GENOMIC DNA]</scope>
    <source>
        <strain evidence="3">ATCC BAA-301 / DSM 14385 / NBRC 107922 / TMO</strain>
    </source>
</reference>
<feature type="transmembrane region" description="Helical" evidence="1">
    <location>
        <begin position="162"/>
        <end position="185"/>
    </location>
</feature>
<dbReference type="PANTHER" id="PTHR43129:SF1">
    <property type="entry name" value="FOSMIDOMYCIN RESISTANCE PROTEIN"/>
    <property type="match status" value="1"/>
</dbReference>
<keyword evidence="1" id="KW-0812">Transmembrane</keyword>
<dbReference type="SUPFAM" id="SSF103473">
    <property type="entry name" value="MFS general substrate transporter"/>
    <property type="match status" value="1"/>
</dbReference>
<dbReference type="GO" id="GO:0005886">
    <property type="term" value="C:plasma membrane"/>
    <property type="evidence" value="ECO:0007669"/>
    <property type="project" value="TreeGrafter"/>
</dbReference>
<evidence type="ECO:0000256" key="1">
    <source>
        <dbReference type="SAM" id="Phobius"/>
    </source>
</evidence>